<evidence type="ECO:0000256" key="5">
    <source>
        <dbReference type="ARBA" id="ARBA00022793"/>
    </source>
</evidence>
<dbReference type="InterPro" id="IPR004467">
    <property type="entry name" value="Or_phspho_trans_dom"/>
</dbReference>
<dbReference type="EMBL" id="JAHHHV010000064">
    <property type="protein sequence ID" value="MBW4465940.1"/>
    <property type="molecule type" value="Genomic_DNA"/>
</dbReference>
<dbReference type="EC" id="2.4.2.10" evidence="9"/>
<dbReference type="InterPro" id="IPR029057">
    <property type="entry name" value="PRTase-like"/>
</dbReference>
<dbReference type="CDD" id="cd06223">
    <property type="entry name" value="PRTases_typeI"/>
    <property type="match status" value="1"/>
</dbReference>
<comment type="subunit">
    <text evidence="9">Homodimer.</text>
</comment>
<dbReference type="NCBIfam" id="TIGR00336">
    <property type="entry name" value="pyrE"/>
    <property type="match status" value="1"/>
</dbReference>
<evidence type="ECO:0000256" key="1">
    <source>
        <dbReference type="ARBA" id="ARBA00004861"/>
    </source>
</evidence>
<feature type="domain" description="Orotidine 5'-phosphate decarboxylase" evidence="10">
    <location>
        <begin position="17"/>
        <end position="226"/>
    </location>
</feature>
<dbReference type="Pfam" id="PF00156">
    <property type="entry name" value="Pribosyltran"/>
    <property type="match status" value="1"/>
</dbReference>
<dbReference type="Gene3D" id="3.40.50.2020">
    <property type="match status" value="1"/>
</dbReference>
<dbReference type="Proteomes" id="UP000707356">
    <property type="component" value="Unassembled WGS sequence"/>
</dbReference>
<keyword evidence="7 11" id="KW-0456">Lyase</keyword>
<dbReference type="InterPro" id="IPR000836">
    <property type="entry name" value="PRTase_dom"/>
</dbReference>
<comment type="catalytic activity">
    <reaction evidence="8">
        <text>orotidine 5'-phosphate + H(+) = UMP + CO2</text>
        <dbReference type="Rhea" id="RHEA:11596"/>
        <dbReference type="ChEBI" id="CHEBI:15378"/>
        <dbReference type="ChEBI" id="CHEBI:16526"/>
        <dbReference type="ChEBI" id="CHEBI:57538"/>
        <dbReference type="ChEBI" id="CHEBI:57865"/>
        <dbReference type="EC" id="4.1.1.23"/>
    </reaction>
</comment>
<dbReference type="SUPFAM" id="SSF53271">
    <property type="entry name" value="PRTase-like"/>
    <property type="match status" value="1"/>
</dbReference>
<dbReference type="Pfam" id="PF00215">
    <property type="entry name" value="OMPdecase"/>
    <property type="match status" value="1"/>
</dbReference>
<evidence type="ECO:0000313" key="11">
    <source>
        <dbReference type="EMBL" id="MBW4465940.1"/>
    </source>
</evidence>
<keyword evidence="6 9" id="KW-0665">Pyrimidine biosynthesis</keyword>
<comment type="caution">
    <text evidence="9">Lacks conserved residue(s) required for the propagation of feature annotation.</text>
</comment>
<dbReference type="GO" id="GO:0044205">
    <property type="term" value="P:'de novo' UMP biosynthetic process"/>
    <property type="evidence" value="ECO:0007669"/>
    <property type="project" value="UniProtKB-UniRule"/>
</dbReference>
<feature type="binding site" description="in other chain" evidence="9">
    <location>
        <position position="384"/>
    </location>
    <ligand>
        <name>5-phospho-alpha-D-ribose 1-diphosphate</name>
        <dbReference type="ChEBI" id="CHEBI:58017"/>
        <note>ligand shared between dimeric partners</note>
    </ligand>
</feature>
<evidence type="ECO:0000256" key="7">
    <source>
        <dbReference type="ARBA" id="ARBA00023239"/>
    </source>
</evidence>
<comment type="catalytic activity">
    <reaction evidence="9">
        <text>orotidine 5'-phosphate + diphosphate = orotate + 5-phospho-alpha-D-ribose 1-diphosphate</text>
        <dbReference type="Rhea" id="RHEA:10380"/>
        <dbReference type="ChEBI" id="CHEBI:30839"/>
        <dbReference type="ChEBI" id="CHEBI:33019"/>
        <dbReference type="ChEBI" id="CHEBI:57538"/>
        <dbReference type="ChEBI" id="CHEBI:58017"/>
        <dbReference type="EC" id="2.4.2.10"/>
    </reaction>
</comment>
<dbReference type="NCBIfam" id="NF004034">
    <property type="entry name" value="PRK05500.1"/>
    <property type="match status" value="1"/>
</dbReference>
<dbReference type="GO" id="GO:0004588">
    <property type="term" value="F:orotate phosphoribosyltransferase activity"/>
    <property type="evidence" value="ECO:0007669"/>
    <property type="project" value="UniProtKB-UniRule"/>
</dbReference>
<gene>
    <name evidence="9" type="primary">pyrE</name>
    <name evidence="11" type="ORF">KME07_10945</name>
</gene>
<dbReference type="PANTHER" id="PTHR19278:SF9">
    <property type="entry name" value="URIDINE 5'-MONOPHOSPHATE SYNTHASE"/>
    <property type="match status" value="1"/>
</dbReference>
<evidence type="ECO:0000256" key="3">
    <source>
        <dbReference type="ARBA" id="ARBA00022676"/>
    </source>
</evidence>
<comment type="similarity">
    <text evidence="9">Belongs to the purine/pyrimidine phosphoribosyltransferase family. PyrE subfamily.</text>
</comment>
<feature type="binding site" description="in other chain" evidence="9">
    <location>
        <begin position="409"/>
        <end position="417"/>
    </location>
    <ligand>
        <name>5-phospho-alpha-D-ribose 1-diphosphate</name>
        <dbReference type="ChEBI" id="CHEBI:58017"/>
        <note>ligand shared between dimeric partners</note>
    </ligand>
</feature>
<dbReference type="GO" id="GO:0004590">
    <property type="term" value="F:orotidine-5'-phosphate decarboxylase activity"/>
    <property type="evidence" value="ECO:0007669"/>
    <property type="project" value="UniProtKB-UniRule"/>
</dbReference>
<dbReference type="AlphaFoldDB" id="A0A951PB74"/>
<comment type="function">
    <text evidence="9">Catalyzes the transfer of a ribosyl phosphate group from 5-phosphoribose 1-diphosphate to orotate, leading to the formation of orotidine monophosphate (OMP).</text>
</comment>
<dbReference type="InterPro" id="IPR011060">
    <property type="entry name" value="RibuloseP-bd_barrel"/>
</dbReference>
<name>A0A951PB74_9CYAN</name>
<evidence type="ECO:0000256" key="6">
    <source>
        <dbReference type="ARBA" id="ARBA00022975"/>
    </source>
</evidence>
<dbReference type="SUPFAM" id="SSF51366">
    <property type="entry name" value="Ribulose-phoshate binding barrel"/>
    <property type="match status" value="1"/>
</dbReference>
<dbReference type="PANTHER" id="PTHR19278">
    <property type="entry name" value="OROTATE PHOSPHORIBOSYLTRANSFERASE"/>
    <property type="match status" value="1"/>
</dbReference>
<dbReference type="SMART" id="SM00934">
    <property type="entry name" value="OMPdecase"/>
    <property type="match status" value="1"/>
</dbReference>
<evidence type="ECO:0000313" key="12">
    <source>
        <dbReference type="Proteomes" id="UP000707356"/>
    </source>
</evidence>
<reference evidence="11" key="1">
    <citation type="submission" date="2021-05" db="EMBL/GenBank/DDBJ databases">
        <authorList>
            <person name="Pietrasiak N."/>
            <person name="Ward R."/>
            <person name="Stajich J.E."/>
            <person name="Kurbessoian T."/>
        </authorList>
    </citation>
    <scope>NUCLEOTIDE SEQUENCE</scope>
    <source>
        <strain evidence="11">GSE-TBD4-15B</strain>
    </source>
</reference>
<dbReference type="InterPro" id="IPR001754">
    <property type="entry name" value="OMPdeCOase_dom"/>
</dbReference>
<comment type="caution">
    <text evidence="11">The sequence shown here is derived from an EMBL/GenBank/DDBJ whole genome shotgun (WGS) entry which is preliminary data.</text>
</comment>
<feature type="binding site" evidence="9">
    <location>
        <position position="383"/>
    </location>
    <ligand>
        <name>5-phospho-alpha-D-ribose 1-diphosphate</name>
        <dbReference type="ChEBI" id="CHEBI:58017"/>
        <note>ligand shared between dimeric partners</note>
    </ligand>
</feature>
<feature type="binding site" evidence="9">
    <location>
        <position position="389"/>
    </location>
    <ligand>
        <name>5-phospho-alpha-D-ribose 1-diphosphate</name>
        <dbReference type="ChEBI" id="CHEBI:58017"/>
        <note>ligand shared between dimeric partners</note>
    </ligand>
</feature>
<dbReference type="InterPro" id="IPR023031">
    <property type="entry name" value="OPRT"/>
</dbReference>
<feature type="binding site" evidence="9">
    <location>
        <position position="387"/>
    </location>
    <ligand>
        <name>5-phospho-alpha-D-ribose 1-diphosphate</name>
        <dbReference type="ChEBI" id="CHEBI:58017"/>
        <note>ligand shared between dimeric partners</note>
    </ligand>
</feature>
<comment type="pathway">
    <text evidence="1">Pyrimidine metabolism; UMP biosynthesis via de novo pathway; UMP from orotate: step 2/2.</text>
</comment>
<organism evidence="11 12">
    <name type="scientific">Pegethrix bostrychoides GSE-TBD4-15B</name>
    <dbReference type="NCBI Taxonomy" id="2839662"/>
    <lineage>
        <taxon>Bacteria</taxon>
        <taxon>Bacillati</taxon>
        <taxon>Cyanobacteriota</taxon>
        <taxon>Cyanophyceae</taxon>
        <taxon>Oculatellales</taxon>
        <taxon>Oculatellaceae</taxon>
        <taxon>Pegethrix</taxon>
    </lineage>
</organism>
<dbReference type="GO" id="GO:0006207">
    <property type="term" value="P:'de novo' pyrimidine nucleobase biosynthetic process"/>
    <property type="evidence" value="ECO:0007669"/>
    <property type="project" value="InterPro"/>
</dbReference>
<dbReference type="InterPro" id="IPR013785">
    <property type="entry name" value="Aldolase_TIM"/>
</dbReference>
<comment type="cofactor">
    <cofactor evidence="9">
        <name>Mg(2+)</name>
        <dbReference type="ChEBI" id="CHEBI:18420"/>
    </cofactor>
</comment>
<keyword evidence="4 9" id="KW-0808">Transferase</keyword>
<dbReference type="GO" id="GO:0000287">
    <property type="term" value="F:magnesium ion binding"/>
    <property type="evidence" value="ECO:0007669"/>
    <property type="project" value="UniProtKB-UniRule"/>
</dbReference>
<proteinExistence type="inferred from homology"/>
<protein>
    <recommendedName>
        <fullName evidence="9">Orotate phosphoribosyltransferase</fullName>
        <shortName evidence="9">OPRT</shortName>
        <shortName evidence="9">OPRTase</shortName>
        <ecNumber evidence="9">2.4.2.10</ecNumber>
    </recommendedName>
</protein>
<evidence type="ECO:0000256" key="2">
    <source>
        <dbReference type="ARBA" id="ARBA00004889"/>
    </source>
</evidence>
<dbReference type="Gene3D" id="3.20.20.70">
    <property type="entry name" value="Aldolase class I"/>
    <property type="match status" value="1"/>
</dbReference>
<accession>A0A951PB74</accession>
<evidence type="ECO:0000256" key="9">
    <source>
        <dbReference type="HAMAP-Rule" id="MF_01208"/>
    </source>
</evidence>
<evidence type="ECO:0000259" key="10">
    <source>
        <dbReference type="SMART" id="SM00934"/>
    </source>
</evidence>
<dbReference type="HAMAP" id="MF_01208">
    <property type="entry name" value="PyrE"/>
    <property type="match status" value="1"/>
</dbReference>
<reference evidence="11" key="2">
    <citation type="journal article" date="2022" name="Microbiol. Resour. Announc.">
        <title>Metagenome Sequencing to Explore Phylogenomics of Terrestrial Cyanobacteria.</title>
        <authorList>
            <person name="Ward R.D."/>
            <person name="Stajich J.E."/>
            <person name="Johansen J.R."/>
            <person name="Huntemann M."/>
            <person name="Clum A."/>
            <person name="Foster B."/>
            <person name="Foster B."/>
            <person name="Roux S."/>
            <person name="Palaniappan K."/>
            <person name="Varghese N."/>
            <person name="Mukherjee S."/>
            <person name="Reddy T.B.K."/>
            <person name="Daum C."/>
            <person name="Copeland A."/>
            <person name="Chen I.A."/>
            <person name="Ivanova N.N."/>
            <person name="Kyrpides N.C."/>
            <person name="Shapiro N."/>
            <person name="Eloe-Fadrosh E.A."/>
            <person name="Pietrasiak N."/>
        </authorList>
    </citation>
    <scope>NUCLEOTIDE SEQUENCE</scope>
    <source>
        <strain evidence="11">GSE-TBD4-15B</strain>
    </source>
</reference>
<keyword evidence="5" id="KW-0210">Decarboxylase</keyword>
<dbReference type="NCBIfam" id="TIGR02127">
    <property type="entry name" value="pyrF_sub2"/>
    <property type="match status" value="1"/>
</dbReference>
<evidence type="ECO:0000256" key="8">
    <source>
        <dbReference type="ARBA" id="ARBA00049157"/>
    </source>
</evidence>
<evidence type="ECO:0000256" key="4">
    <source>
        <dbReference type="ARBA" id="ARBA00022679"/>
    </source>
</evidence>
<dbReference type="InterPro" id="IPR011995">
    <property type="entry name" value="OMPdecase_type-2"/>
</dbReference>
<dbReference type="CDD" id="cd04725">
    <property type="entry name" value="OMP_decarboxylase_like"/>
    <property type="match status" value="1"/>
</dbReference>
<keyword evidence="3 9" id="KW-0328">Glycosyltransferase</keyword>
<sequence length="489" mass="53215">MDFSTKLAAAVAQNQSLLSVGLDPNPELLPQQFQSCSLTQRLFNWLEFVIAQTADQVCAYKPTLGFYQALGAPGLELLQQVLAIIPPQIPVILDAKHGDLNSSSLIANMLFEQWRVDAVTLSAYAGQDGVAPFLVYPGKLAFVLCCTSNPSAVALQQFGQQFGAEPLYLQIAKAAQTWGTPEQVGLEVGTGSPELLRQMRKLAPERLILVRSIWQAEVDLPELIGAGLDANGEGLLIPVPQDWLSQADLASSVQKLRVEVNQIRAEAVSPIAPQIPVGAACDLWSSNLCTLNPHPHLDLILQLYDVGCILFGEFVQASGATFPYYIDLRKIISNPQLFHQVLTAYAEILAGLKFDRIAGIPYGSLPTATGLSLRLNHPMIFPRKEVKAHGTRRLIEGHFQPGETVVVVDDVLISGNSAIEGAEKLKSAGLEVQDIVVLLDHEQGVKDRLRQAGFNAYAVLTLSEVIDTLYQAGRMNETQYQAFASEDPD</sequence>
<comment type="pathway">
    <text evidence="2 9">Pyrimidine metabolism; UMP biosynthesis via de novo pathway; UMP from orotate: step 1/2.</text>
</comment>
<keyword evidence="9" id="KW-0460">Magnesium</keyword>